<dbReference type="NCBIfam" id="NF008109">
    <property type="entry name" value="PRK10856.1"/>
    <property type="match status" value="1"/>
</dbReference>
<evidence type="ECO:0000256" key="1">
    <source>
        <dbReference type="SAM" id="MobiDB-lite"/>
    </source>
</evidence>
<accession>A0A0N1KIU0</accession>
<dbReference type="Pfam" id="PF13413">
    <property type="entry name" value="HTH_25"/>
    <property type="match status" value="1"/>
</dbReference>
<evidence type="ECO:0000259" key="3">
    <source>
        <dbReference type="Pfam" id="PF13464"/>
    </source>
</evidence>
<keyword evidence="2" id="KW-0472">Membrane</keyword>
<dbReference type="InterPro" id="IPR050400">
    <property type="entry name" value="Bact_Cytoskel_RodZ"/>
</dbReference>
<organism evidence="4 5">
    <name type="scientific">Moellerella wisconsensis ATCC 35017</name>
    <dbReference type="NCBI Taxonomy" id="1354267"/>
    <lineage>
        <taxon>Bacteria</taxon>
        <taxon>Pseudomonadati</taxon>
        <taxon>Pseudomonadota</taxon>
        <taxon>Gammaproteobacteria</taxon>
        <taxon>Enterobacterales</taxon>
        <taxon>Morganellaceae</taxon>
        <taxon>Moellerella</taxon>
    </lineage>
</organism>
<feature type="compositionally biased region" description="Polar residues" evidence="1">
    <location>
        <begin position="171"/>
        <end position="205"/>
    </location>
</feature>
<evidence type="ECO:0000256" key="2">
    <source>
        <dbReference type="SAM" id="Phobius"/>
    </source>
</evidence>
<dbReference type="AlphaFoldDB" id="A0A0N1KIU0"/>
<feature type="transmembrane region" description="Helical" evidence="2">
    <location>
        <begin position="111"/>
        <end position="132"/>
    </location>
</feature>
<reference evidence="4 5" key="1">
    <citation type="submission" date="2015-07" db="EMBL/GenBank/DDBJ databases">
        <title>ATOL: Assembling a taxonomically balanced genome-scale reconstruction of the evolutionary history of the Enterobacteriaceae.</title>
        <authorList>
            <person name="Plunkett G.III."/>
            <person name="Neeno-Eckwall E.C."/>
            <person name="Glasner J.D."/>
            <person name="Perna N.T."/>
        </authorList>
    </citation>
    <scope>NUCLEOTIDE SEQUENCE [LARGE SCALE GENOMIC DNA]</scope>
    <source>
        <strain evidence="4 5">ATCC 35017</strain>
    </source>
</reference>
<evidence type="ECO:0000313" key="4">
    <source>
        <dbReference type="EMBL" id="KPD03036.1"/>
    </source>
</evidence>
<gene>
    <name evidence="4" type="ORF">M992_1524</name>
</gene>
<keyword evidence="5" id="KW-1185">Reference proteome</keyword>
<dbReference type="OrthoDB" id="9790252at2"/>
<name>A0A0N1KIU0_9GAMM</name>
<feature type="region of interest" description="Disordered" evidence="1">
    <location>
        <begin position="155"/>
        <end position="205"/>
    </location>
</feature>
<dbReference type="Proteomes" id="UP000053226">
    <property type="component" value="Unassembled WGS sequence"/>
</dbReference>
<dbReference type="Gene3D" id="1.10.260.40">
    <property type="entry name" value="lambda repressor-like DNA-binding domains"/>
    <property type="match status" value="1"/>
</dbReference>
<dbReference type="PANTHER" id="PTHR34475">
    <property type="match status" value="1"/>
</dbReference>
<dbReference type="InterPro" id="IPR025194">
    <property type="entry name" value="RodZ-like_C"/>
</dbReference>
<feature type="compositionally biased region" description="Basic and acidic residues" evidence="1">
    <location>
        <begin position="159"/>
        <end position="170"/>
    </location>
</feature>
<dbReference type="EMBL" id="LGAA01000016">
    <property type="protein sequence ID" value="KPD03036.1"/>
    <property type="molecule type" value="Genomic_DNA"/>
</dbReference>
<keyword evidence="2" id="KW-0812">Transmembrane</keyword>
<protein>
    <submittedName>
        <fullName evidence="4">Putative membrane protein</fullName>
    </submittedName>
</protein>
<comment type="caution">
    <text evidence="4">The sequence shown here is derived from an EMBL/GenBank/DDBJ whole genome shotgun (WGS) entry which is preliminary data.</text>
</comment>
<proteinExistence type="predicted"/>
<evidence type="ECO:0000313" key="5">
    <source>
        <dbReference type="Proteomes" id="UP000053226"/>
    </source>
</evidence>
<dbReference type="Pfam" id="PF13464">
    <property type="entry name" value="RodZ_C"/>
    <property type="match status" value="1"/>
</dbReference>
<keyword evidence="2" id="KW-1133">Transmembrane helix</keyword>
<dbReference type="GO" id="GO:0003677">
    <property type="term" value="F:DNA binding"/>
    <property type="evidence" value="ECO:0007669"/>
    <property type="project" value="InterPro"/>
</dbReference>
<sequence length="323" mass="35918">MNIENNTSDTQLTVGQLLSQARESMGLSQETIAERLCLKVAIVRAIDEDSKPAGVEPTFLRGYMRLYARLVNLPEQQILALLNKDNPIQEAKVSPMQSYSLGKKRKKREGWLMKLTWVIFIILIAMVGVWWWQDHQAQKQEFVSMAEQNEKIISQQDQDNEKSQTVEHNEPTTPSSPFDSLSQGAAASNIASEETSDTRTQAAVTQPETIRTVPLPGSQVTPAPIDRSQINNETAEPAAVVKNDTLNLNFTGDCWLDIRDANKKVLFSGTKKRGDTLNLTGKLPYQVTLGAPANVQVQFQGKNIDLSRFVKASRAAKLKIPEA</sequence>
<feature type="domain" description="Cytoskeleton protein RodZ-like C-terminal" evidence="3">
    <location>
        <begin position="248"/>
        <end position="315"/>
    </location>
</feature>
<dbReference type="RefSeq" id="WP_053908003.1">
    <property type="nucleotide sequence ID" value="NZ_CAWMUS010000016.1"/>
</dbReference>
<dbReference type="InterPro" id="IPR010982">
    <property type="entry name" value="Lambda_DNA-bd_dom_sf"/>
</dbReference>
<dbReference type="PANTHER" id="PTHR34475:SF1">
    <property type="entry name" value="CYTOSKELETON PROTEIN RODZ"/>
    <property type="match status" value="1"/>
</dbReference>